<dbReference type="OrthoDB" id="6623551at2"/>
<keyword evidence="2" id="KW-1185">Reference proteome</keyword>
<reference evidence="1" key="1">
    <citation type="submission" date="2013-07" db="EMBL/GenBank/DDBJ databases">
        <title>Sub-species coevolution in mutualistic symbiosis.</title>
        <authorList>
            <person name="Murfin K."/>
            <person name="Klassen J."/>
            <person name="Lee M."/>
            <person name="Forst S."/>
            <person name="Stock P."/>
            <person name="Goodrich-Blair H."/>
        </authorList>
    </citation>
    <scope>NUCLEOTIDE SEQUENCE [LARGE SCALE GENOMIC DNA]</scope>
    <source>
        <strain evidence="1">Kraussei Quebec</strain>
    </source>
</reference>
<dbReference type="RefSeq" id="WP_038244014.1">
    <property type="nucleotide sequence ID" value="NZ_CAWLZI010000039.1"/>
</dbReference>
<gene>
    <name evidence="1" type="primary">rexA</name>
    <name evidence="1" type="ORF">XBKQ1_410002</name>
</gene>
<organism evidence="1 2">
    <name type="scientific">Xenorhabdus bovienii str. kraussei Quebec</name>
    <dbReference type="NCBI Taxonomy" id="1398203"/>
    <lineage>
        <taxon>Bacteria</taxon>
        <taxon>Pseudomonadati</taxon>
        <taxon>Pseudomonadota</taxon>
        <taxon>Gammaproteobacteria</taxon>
        <taxon>Enterobacterales</taxon>
        <taxon>Morganellaceae</taxon>
        <taxon>Xenorhabdus</taxon>
    </lineage>
</organism>
<protein>
    <submittedName>
        <fullName evidence="1">Protein rexA</fullName>
    </submittedName>
</protein>
<proteinExistence type="predicted"/>
<sequence>MKINFYVFYQENNGIKERINLLNLFEENIINPQEHKLDCNTYHLYLHKIDESTYLFTKTSDSELIKKINTSTFSVANIRDSLASDESLGFPSFIFINGNIMGFASSMYGPKIRELKHYIMQKELSRTSLQIEPLMQNVTTEDALTMQFIGRTTLRVESDGRGAGTINNVLRTIGCQDIPEELLDGLEIIIKPKKNRDIKQITTQIIERQGDAFSDIHIKAREEMADILTEFYLSGKGQISANLYKVSNAEIAEEIHNCFVRMRSAIMRSFTQAVGEDLR</sequence>
<dbReference type="InterPro" id="IPR031894">
    <property type="entry name" value="RexA"/>
</dbReference>
<dbReference type="Pfam" id="PF15969">
    <property type="entry name" value="RexA"/>
    <property type="match status" value="1"/>
</dbReference>
<accession>A0A077PK55</accession>
<evidence type="ECO:0000313" key="1">
    <source>
        <dbReference type="EMBL" id="CDH21418.1"/>
    </source>
</evidence>
<dbReference type="AlphaFoldDB" id="A0A077PK55"/>
<comment type="caution">
    <text evidence="1">The sequence shown here is derived from an EMBL/GenBank/DDBJ whole genome shotgun (WGS) entry which is preliminary data.</text>
</comment>
<dbReference type="Proteomes" id="UP000028500">
    <property type="component" value="Unassembled WGS sequence"/>
</dbReference>
<dbReference type="EMBL" id="CBSY010000230">
    <property type="protein sequence ID" value="CDH21418.1"/>
    <property type="molecule type" value="Genomic_DNA"/>
</dbReference>
<evidence type="ECO:0000313" key="2">
    <source>
        <dbReference type="Proteomes" id="UP000028500"/>
    </source>
</evidence>
<name>A0A077PK55_XENBV</name>
<dbReference type="HOGENOM" id="CLU_1003771_0_0_6"/>